<protein>
    <submittedName>
        <fullName evidence="6">Winged helix-turn-helix domain-containing protein</fullName>
    </submittedName>
</protein>
<dbReference type="KEGG" id="manq:L1994_09755"/>
<keyword evidence="3" id="KW-0804">Transcription</keyword>
<organism evidence="6 7">
    <name type="scientific">Methanomicrobium antiquum</name>
    <dbReference type="NCBI Taxonomy" id="487686"/>
    <lineage>
        <taxon>Archaea</taxon>
        <taxon>Methanobacteriati</taxon>
        <taxon>Methanobacteriota</taxon>
        <taxon>Stenosarchaea group</taxon>
        <taxon>Methanomicrobia</taxon>
        <taxon>Methanomicrobiales</taxon>
        <taxon>Methanomicrobiaceae</taxon>
        <taxon>Methanomicrobium</taxon>
    </lineage>
</organism>
<dbReference type="SUPFAM" id="SSF46785">
    <property type="entry name" value="Winged helix' DNA-binding domain"/>
    <property type="match status" value="1"/>
</dbReference>
<accession>A0AAF0JLS5</accession>
<gene>
    <name evidence="6" type="ORF">L1994_09755</name>
</gene>
<dbReference type="PANTHER" id="PTHR33154">
    <property type="entry name" value="TRANSCRIPTIONAL REGULATOR, ARSR FAMILY"/>
    <property type="match status" value="1"/>
</dbReference>
<evidence type="ECO:0000256" key="3">
    <source>
        <dbReference type="ARBA" id="ARBA00023163"/>
    </source>
</evidence>
<keyword evidence="4" id="KW-0812">Transmembrane</keyword>
<feature type="transmembrane region" description="Helical" evidence="4">
    <location>
        <begin position="92"/>
        <end position="111"/>
    </location>
</feature>
<dbReference type="SMART" id="SM00418">
    <property type="entry name" value="HTH_ARSR"/>
    <property type="match status" value="1"/>
</dbReference>
<evidence type="ECO:0000259" key="5">
    <source>
        <dbReference type="PROSITE" id="PS50987"/>
    </source>
</evidence>
<keyword evidence="1" id="KW-0805">Transcription regulation</keyword>
<proteinExistence type="predicted"/>
<dbReference type="PROSITE" id="PS50987">
    <property type="entry name" value="HTH_ARSR_2"/>
    <property type="match status" value="1"/>
</dbReference>
<dbReference type="Pfam" id="PF01022">
    <property type="entry name" value="HTH_5"/>
    <property type="match status" value="1"/>
</dbReference>
<keyword evidence="7" id="KW-1185">Reference proteome</keyword>
<keyword evidence="4" id="KW-1133">Transmembrane helix</keyword>
<dbReference type="InterPro" id="IPR051081">
    <property type="entry name" value="HTH_MetalResp_TranReg"/>
</dbReference>
<name>A0AAF0JLS5_9EURY</name>
<dbReference type="GO" id="GO:0003700">
    <property type="term" value="F:DNA-binding transcription factor activity"/>
    <property type="evidence" value="ECO:0007669"/>
    <property type="project" value="InterPro"/>
</dbReference>
<dbReference type="AlphaFoldDB" id="A0AAF0JLS5"/>
<dbReference type="GO" id="GO:0003677">
    <property type="term" value="F:DNA binding"/>
    <property type="evidence" value="ECO:0007669"/>
    <property type="project" value="UniProtKB-KW"/>
</dbReference>
<dbReference type="PANTHER" id="PTHR33154:SF38">
    <property type="entry name" value="HTH ARSR-TYPE DOMAIN-CONTAINING PROTEIN"/>
    <property type="match status" value="1"/>
</dbReference>
<sequence length="158" mass="18175">MGDSEYIINKDIIESLSSDTRINLLKLLVCRKKTNSELSKELSLQESTVHYHLKKMEEAGLINAKDDGHKWIYYELTPFGKAVAGDSKNSKFSIMLSSFLTFVTAFVAIYTYYTIPRLHMGFNVPFIGDPYFPLFLIALGALFLQIIILWKNRELLKR</sequence>
<feature type="transmembrane region" description="Helical" evidence="4">
    <location>
        <begin position="131"/>
        <end position="150"/>
    </location>
</feature>
<keyword evidence="4" id="KW-0472">Membrane</keyword>
<evidence type="ECO:0000313" key="7">
    <source>
        <dbReference type="Proteomes" id="UP001218895"/>
    </source>
</evidence>
<evidence type="ECO:0000256" key="4">
    <source>
        <dbReference type="SAM" id="Phobius"/>
    </source>
</evidence>
<dbReference type="CDD" id="cd00090">
    <property type="entry name" value="HTH_ARSR"/>
    <property type="match status" value="1"/>
</dbReference>
<dbReference type="GeneID" id="79950683"/>
<dbReference type="InterPro" id="IPR011991">
    <property type="entry name" value="ArsR-like_HTH"/>
</dbReference>
<feature type="domain" description="HTH arsR-type" evidence="5">
    <location>
        <begin position="1"/>
        <end position="95"/>
    </location>
</feature>
<dbReference type="Gene3D" id="1.10.10.10">
    <property type="entry name" value="Winged helix-like DNA-binding domain superfamily/Winged helix DNA-binding domain"/>
    <property type="match status" value="1"/>
</dbReference>
<evidence type="ECO:0000313" key="6">
    <source>
        <dbReference type="EMBL" id="WFN36417.1"/>
    </source>
</evidence>
<dbReference type="EMBL" id="CP091092">
    <property type="protein sequence ID" value="WFN36417.1"/>
    <property type="molecule type" value="Genomic_DNA"/>
</dbReference>
<reference evidence="6" key="1">
    <citation type="submission" date="2022-01" db="EMBL/GenBank/DDBJ databases">
        <title>Complete genome of Methanomicrobium antiquum DSM 21220.</title>
        <authorList>
            <person name="Chen S.-C."/>
            <person name="You Y.-T."/>
            <person name="Zhou Y.-Z."/>
            <person name="Lai M.-C."/>
        </authorList>
    </citation>
    <scope>NUCLEOTIDE SEQUENCE</scope>
    <source>
        <strain evidence="6">DSM 21220</strain>
    </source>
</reference>
<dbReference type="InterPro" id="IPR036388">
    <property type="entry name" value="WH-like_DNA-bd_sf"/>
</dbReference>
<dbReference type="InterPro" id="IPR036390">
    <property type="entry name" value="WH_DNA-bd_sf"/>
</dbReference>
<dbReference type="InterPro" id="IPR001845">
    <property type="entry name" value="HTH_ArsR_DNA-bd_dom"/>
</dbReference>
<evidence type="ECO:0000256" key="2">
    <source>
        <dbReference type="ARBA" id="ARBA00023125"/>
    </source>
</evidence>
<keyword evidence="2" id="KW-0238">DNA-binding</keyword>
<evidence type="ECO:0000256" key="1">
    <source>
        <dbReference type="ARBA" id="ARBA00023015"/>
    </source>
</evidence>
<dbReference type="Proteomes" id="UP001218895">
    <property type="component" value="Chromosome"/>
</dbReference>
<dbReference type="PRINTS" id="PR00778">
    <property type="entry name" value="HTHARSR"/>
</dbReference>
<dbReference type="RefSeq" id="WP_278099253.1">
    <property type="nucleotide sequence ID" value="NZ_CP091092.1"/>
</dbReference>